<evidence type="ECO:0000256" key="1">
    <source>
        <dbReference type="ARBA" id="ARBA00004123"/>
    </source>
</evidence>
<evidence type="ECO:0000259" key="18">
    <source>
        <dbReference type="PROSITE" id="PS50918"/>
    </source>
</evidence>
<evidence type="ECO:0000256" key="2">
    <source>
        <dbReference type="ARBA" id="ARBA00004286"/>
    </source>
</evidence>
<evidence type="ECO:0000256" key="7">
    <source>
        <dbReference type="ARBA" id="ARBA00022676"/>
    </source>
</evidence>
<dbReference type="GO" id="GO:0016779">
    <property type="term" value="F:nucleotidyltransferase activity"/>
    <property type="evidence" value="ECO:0007669"/>
    <property type="project" value="UniProtKB-KW"/>
</dbReference>
<evidence type="ECO:0000256" key="12">
    <source>
        <dbReference type="ARBA" id="ARBA00023125"/>
    </source>
</evidence>
<keyword evidence="23" id="KW-1185">Reference proteome</keyword>
<dbReference type="FunFam" id="2.20.140.10:FF:000001">
    <property type="entry name" value="Poly [ADP-ribose] polymerase"/>
    <property type="match status" value="1"/>
</dbReference>
<dbReference type="GO" id="GO:0070212">
    <property type="term" value="P:protein poly-ADP-ribosylation"/>
    <property type="evidence" value="ECO:0007669"/>
    <property type="project" value="TreeGrafter"/>
</dbReference>
<reference evidence="22" key="1">
    <citation type="submission" date="2025-08" db="UniProtKB">
        <authorList>
            <consortium name="Ensembl"/>
        </authorList>
    </citation>
    <scope>IDENTIFICATION</scope>
</reference>
<dbReference type="SMART" id="SM00678">
    <property type="entry name" value="WWE"/>
    <property type="match status" value="2"/>
</dbReference>
<dbReference type="AlphaFoldDB" id="A0A8C5Q2Z2"/>
<keyword evidence="14" id="KW-0539">Nucleus</keyword>
<dbReference type="Pfam" id="PF02877">
    <property type="entry name" value="PARP_reg"/>
    <property type="match status" value="1"/>
</dbReference>
<dbReference type="GO" id="GO:0006302">
    <property type="term" value="P:double-strand break repair"/>
    <property type="evidence" value="ECO:0007669"/>
    <property type="project" value="TreeGrafter"/>
</dbReference>
<dbReference type="SMART" id="SM00773">
    <property type="entry name" value="WGR"/>
    <property type="match status" value="1"/>
</dbReference>
<dbReference type="SUPFAM" id="SSF142921">
    <property type="entry name" value="WGR domain-like"/>
    <property type="match status" value="1"/>
</dbReference>
<dbReference type="PANTHER" id="PTHR10459">
    <property type="entry name" value="DNA LIGASE"/>
    <property type="match status" value="1"/>
</dbReference>
<dbReference type="SUPFAM" id="SSF47587">
    <property type="entry name" value="Domain of poly(ADP-ribose) polymerase"/>
    <property type="match status" value="1"/>
</dbReference>
<name>A0A8C5Q2Z2_9ANUR</name>
<dbReference type="GO" id="GO:0003950">
    <property type="term" value="F:NAD+ poly-ADP-ribosyltransferase activity"/>
    <property type="evidence" value="ECO:0007669"/>
    <property type="project" value="UniProtKB-EC"/>
</dbReference>
<dbReference type="GeneTree" id="ENSGT00940000158452"/>
<dbReference type="Gene3D" id="2.20.140.10">
    <property type="entry name" value="WGR domain"/>
    <property type="match status" value="1"/>
</dbReference>
<evidence type="ECO:0000256" key="10">
    <source>
        <dbReference type="ARBA" id="ARBA00022763"/>
    </source>
</evidence>
<feature type="domain" description="WWE" evidence="18">
    <location>
        <begin position="115"/>
        <end position="191"/>
    </location>
</feature>
<dbReference type="PROSITE" id="PS51060">
    <property type="entry name" value="PARP_ALPHA_HD"/>
    <property type="match status" value="1"/>
</dbReference>
<dbReference type="PROSITE" id="PS50918">
    <property type="entry name" value="WWE"/>
    <property type="match status" value="2"/>
</dbReference>
<evidence type="ECO:0000259" key="21">
    <source>
        <dbReference type="PROSITE" id="PS51977"/>
    </source>
</evidence>
<feature type="compositionally biased region" description="Basic residues" evidence="17">
    <location>
        <begin position="1"/>
        <end position="17"/>
    </location>
</feature>
<evidence type="ECO:0000313" key="23">
    <source>
        <dbReference type="Proteomes" id="UP000694569"/>
    </source>
</evidence>
<feature type="domain" description="PARP alpha-helical" evidence="20">
    <location>
        <begin position="468"/>
        <end position="585"/>
    </location>
</feature>
<dbReference type="PANTHER" id="PTHR10459:SF60">
    <property type="entry name" value="POLY [ADP-RIBOSE] POLYMERASE 2"/>
    <property type="match status" value="1"/>
</dbReference>
<comment type="catalytic activity">
    <reaction evidence="16">
        <text>NAD(+) + (ADP-D-ribosyl)n-acceptor = nicotinamide + (ADP-D-ribosyl)n+1-acceptor + H(+).</text>
        <dbReference type="EC" id="2.4.2.30"/>
    </reaction>
</comment>
<protein>
    <recommendedName>
        <fullName evidence="4">NAD(+) ADP-ribosyltransferase</fullName>
        <ecNumber evidence="4">2.4.2.30</ecNumber>
    </recommendedName>
</protein>
<evidence type="ECO:0000256" key="13">
    <source>
        <dbReference type="ARBA" id="ARBA00023204"/>
    </source>
</evidence>
<keyword evidence="5" id="KW-0158">Chromosome</keyword>
<organism evidence="22 23">
    <name type="scientific">Leptobrachium leishanense</name>
    <name type="common">Leishan spiny toad</name>
    <dbReference type="NCBI Taxonomy" id="445787"/>
    <lineage>
        <taxon>Eukaryota</taxon>
        <taxon>Metazoa</taxon>
        <taxon>Chordata</taxon>
        <taxon>Craniata</taxon>
        <taxon>Vertebrata</taxon>
        <taxon>Euteleostomi</taxon>
        <taxon>Amphibia</taxon>
        <taxon>Batrachia</taxon>
        <taxon>Anura</taxon>
        <taxon>Pelobatoidea</taxon>
        <taxon>Megophryidae</taxon>
        <taxon>Leptobrachium</taxon>
    </lineage>
</organism>
<dbReference type="Pfam" id="PF02825">
    <property type="entry name" value="WWE"/>
    <property type="match status" value="2"/>
</dbReference>
<evidence type="ECO:0000256" key="5">
    <source>
        <dbReference type="ARBA" id="ARBA00022454"/>
    </source>
</evidence>
<keyword evidence="10" id="KW-0227">DNA damage</keyword>
<dbReference type="UniPathway" id="UPA00143"/>
<dbReference type="Pfam" id="PF05406">
    <property type="entry name" value="WGR"/>
    <property type="match status" value="1"/>
</dbReference>
<evidence type="ECO:0000259" key="20">
    <source>
        <dbReference type="PROSITE" id="PS51060"/>
    </source>
</evidence>
<evidence type="ECO:0000256" key="15">
    <source>
        <dbReference type="ARBA" id="ARBA00024347"/>
    </source>
</evidence>
<feature type="region of interest" description="Disordered" evidence="17">
    <location>
        <begin position="200"/>
        <end position="239"/>
    </location>
</feature>
<proteinExistence type="inferred from homology"/>
<dbReference type="Proteomes" id="UP000694569">
    <property type="component" value="Unplaced"/>
</dbReference>
<dbReference type="InterPro" id="IPR050800">
    <property type="entry name" value="ARTD/PARP"/>
</dbReference>
<dbReference type="SUPFAM" id="SSF117839">
    <property type="entry name" value="WWE domain"/>
    <property type="match status" value="2"/>
</dbReference>
<dbReference type="Gene3D" id="3.30.720.50">
    <property type="match status" value="2"/>
</dbReference>
<evidence type="ECO:0000256" key="6">
    <source>
        <dbReference type="ARBA" id="ARBA00022533"/>
    </source>
</evidence>
<dbReference type="Ensembl" id="ENSLLET00000032944.1">
    <property type="protein sequence ID" value="ENSLLEP00000031727.1"/>
    <property type="gene ID" value="ENSLLEG00000020100.1"/>
</dbReference>
<feature type="domain" description="WWE" evidence="18">
    <location>
        <begin position="41"/>
        <end position="114"/>
    </location>
</feature>
<dbReference type="Pfam" id="PF10545">
    <property type="entry name" value="MADF_DNA_bdg"/>
    <property type="match status" value="1"/>
</dbReference>
<feature type="compositionally biased region" description="Basic and acidic residues" evidence="17">
    <location>
        <begin position="18"/>
        <end position="32"/>
    </location>
</feature>
<evidence type="ECO:0000256" key="3">
    <source>
        <dbReference type="ARBA" id="ARBA00004906"/>
    </source>
</evidence>
<dbReference type="InterPro" id="IPR006578">
    <property type="entry name" value="MADF-dom"/>
</dbReference>
<dbReference type="InterPro" id="IPR008893">
    <property type="entry name" value="WGR_domain"/>
</dbReference>
<evidence type="ECO:0000256" key="16">
    <source>
        <dbReference type="ARBA" id="ARBA00033987"/>
    </source>
</evidence>
<dbReference type="InterPro" id="IPR018123">
    <property type="entry name" value="WWE-dom_subgr"/>
</dbReference>
<keyword evidence="7" id="KW-0328">Glycosyltransferase</keyword>
<keyword evidence="8" id="KW-0808">Transferase</keyword>
<dbReference type="Gene3D" id="1.20.142.10">
    <property type="entry name" value="Poly(ADP-ribose) polymerase, regulatory domain"/>
    <property type="match status" value="1"/>
</dbReference>
<dbReference type="GO" id="GO:0003677">
    <property type="term" value="F:DNA binding"/>
    <property type="evidence" value="ECO:0007669"/>
    <property type="project" value="UniProtKB-KW"/>
</dbReference>
<dbReference type="GO" id="GO:0016567">
    <property type="term" value="P:protein ubiquitination"/>
    <property type="evidence" value="ECO:0007669"/>
    <property type="project" value="UniProtKB-UniPathway"/>
</dbReference>
<dbReference type="InterPro" id="IPR036930">
    <property type="entry name" value="WGR_dom_sf"/>
</dbReference>
<feature type="domain" description="MADF" evidence="19">
    <location>
        <begin position="265"/>
        <end position="356"/>
    </location>
</feature>
<evidence type="ECO:0000256" key="17">
    <source>
        <dbReference type="SAM" id="MobiDB-lite"/>
    </source>
</evidence>
<feature type="domain" description="WGR" evidence="21">
    <location>
        <begin position="340"/>
        <end position="437"/>
    </location>
</feature>
<dbReference type="OrthoDB" id="429950at2759"/>
<dbReference type="InterPro" id="IPR036616">
    <property type="entry name" value="Poly(ADP-ribose)pol_reg_dom_sf"/>
</dbReference>
<evidence type="ECO:0000256" key="11">
    <source>
        <dbReference type="ARBA" id="ARBA00023027"/>
    </source>
</evidence>
<feature type="compositionally biased region" description="Polar residues" evidence="17">
    <location>
        <begin position="202"/>
        <end position="211"/>
    </location>
</feature>
<keyword evidence="6" id="KW-0021">Allosteric enzyme</keyword>
<keyword evidence="9" id="KW-0548">Nucleotidyltransferase</keyword>
<keyword evidence="13" id="KW-0234">DNA repair</keyword>
<dbReference type="PROSITE" id="PS51977">
    <property type="entry name" value="WGR"/>
    <property type="match status" value="1"/>
</dbReference>
<evidence type="ECO:0000259" key="19">
    <source>
        <dbReference type="PROSITE" id="PS51029"/>
    </source>
</evidence>
<evidence type="ECO:0000256" key="8">
    <source>
        <dbReference type="ARBA" id="ARBA00022679"/>
    </source>
</evidence>
<reference evidence="22" key="2">
    <citation type="submission" date="2025-09" db="UniProtKB">
        <authorList>
            <consortium name="Ensembl"/>
        </authorList>
    </citation>
    <scope>IDENTIFICATION</scope>
</reference>
<dbReference type="GO" id="GO:1990404">
    <property type="term" value="F:NAD+-protein mono-ADP-ribosyltransferase activity"/>
    <property type="evidence" value="ECO:0007669"/>
    <property type="project" value="TreeGrafter"/>
</dbReference>
<keyword evidence="12" id="KW-0238">DNA-binding</keyword>
<sequence>MSGRSGRGRKGRGTSQKRKAEPVEEIDVKIEPEDQSDVCPETPTSLVKTEVESRWEWQGDGGTWVVFSPQLNTLISQAFSSGKRSVTVHPAEGISLQVDFTKMMQKNTQSGFQRPVRLAVQNEDQFFVWQWQTDDHSWIPYDAETSVTLETALQSEDKLVTVNLRGLQYTMDLGNMVQKNTQTQYERQIQRSLSVADDYVEPQSQNISNGPSVKRPRKSAVSMDNEEEESKGGIMGHQASAPSTAMTCVVRSVSVPNSPVLDVELLISAVEQYPALWDTADNDYKEKNKKSYAWIQVSKRLFEDFETHSEEQQKLIKQVRTLVLKGKAPVDTECSSKLGKAHVYCEGEDVYDVMLNQTNLQFNNNKYYLIQLLEDDNARRFSVWMRWGRVGKKGQTSLVACGGDLKKAKDLFQNKFTDKTKNVWSERKKFEKVSGKYDMLQMDYNSTTEVEEVKDVKEEKKPNLPKPESKLDSRVQELLQLVCNLQTMEQTVLEMKYDIKKAPLGKLTVDQIRAGYCSLQRIENCIKNQKFGKELVEACNEFYTRVPHDFGLRTPPLIRTQQELAQKVCLLEALGDIQIAVKLASMELGSHEHPADRQYRQLHCTLEPLEHTSDTFQVHIY</sequence>
<dbReference type="CDD" id="cd08003">
    <property type="entry name" value="WGR_PARP2_like"/>
    <property type="match status" value="1"/>
</dbReference>
<evidence type="ECO:0000256" key="14">
    <source>
        <dbReference type="ARBA" id="ARBA00023242"/>
    </source>
</evidence>
<evidence type="ECO:0000256" key="9">
    <source>
        <dbReference type="ARBA" id="ARBA00022695"/>
    </source>
</evidence>
<keyword evidence="11" id="KW-0520">NAD</keyword>
<dbReference type="GO" id="GO:0005730">
    <property type="term" value="C:nucleolus"/>
    <property type="evidence" value="ECO:0007669"/>
    <property type="project" value="TreeGrafter"/>
</dbReference>
<evidence type="ECO:0000313" key="22">
    <source>
        <dbReference type="Ensembl" id="ENSLLEP00000031727.1"/>
    </source>
</evidence>
<accession>A0A8C5Q2Z2</accession>
<dbReference type="PROSITE" id="PS51029">
    <property type="entry name" value="MADF"/>
    <property type="match status" value="1"/>
</dbReference>
<comment type="pathway">
    <text evidence="3">Protein modification; protein ubiquitination.</text>
</comment>
<dbReference type="FunFam" id="1.20.142.10:FF:000003">
    <property type="entry name" value="Poly [ADP-ribose] polymerase"/>
    <property type="match status" value="1"/>
</dbReference>
<comment type="similarity">
    <text evidence="15">Belongs to the ARTD/PARP family.</text>
</comment>
<dbReference type="InterPro" id="IPR004102">
    <property type="entry name" value="Poly(ADP-ribose)pol_reg_dom"/>
</dbReference>
<feature type="region of interest" description="Disordered" evidence="17">
    <location>
        <begin position="1"/>
        <end position="43"/>
    </location>
</feature>
<dbReference type="GO" id="GO:0008270">
    <property type="term" value="F:zinc ion binding"/>
    <property type="evidence" value="ECO:0007669"/>
    <property type="project" value="InterPro"/>
</dbReference>
<evidence type="ECO:0000256" key="4">
    <source>
        <dbReference type="ARBA" id="ARBA00012020"/>
    </source>
</evidence>
<comment type="subcellular location">
    <subcellularLocation>
        <location evidence="2">Chromosome</location>
    </subcellularLocation>
    <subcellularLocation>
        <location evidence="1">Nucleus</location>
    </subcellularLocation>
</comment>
<dbReference type="InterPro" id="IPR004170">
    <property type="entry name" value="WWE_dom"/>
</dbReference>
<dbReference type="EC" id="2.4.2.30" evidence="4"/>
<dbReference type="GO" id="GO:0005694">
    <property type="term" value="C:chromosome"/>
    <property type="evidence" value="ECO:0007669"/>
    <property type="project" value="UniProtKB-SubCell"/>
</dbReference>
<dbReference type="InterPro" id="IPR037197">
    <property type="entry name" value="WWE_dom_sf"/>
</dbReference>